<gene>
    <name evidence="4" type="primary">LOC106457059</name>
</gene>
<dbReference type="PANTHER" id="PTHR47327:SF7">
    <property type="entry name" value="GH08941P"/>
    <property type="match status" value="1"/>
</dbReference>
<name>A0ABM1S5K4_LIMPO</name>
<keyword evidence="3" id="KW-1185">Reference proteome</keyword>
<dbReference type="InterPro" id="IPR052774">
    <property type="entry name" value="Celegans_DevNeuronal_Protein"/>
</dbReference>
<reference evidence="4" key="1">
    <citation type="submission" date="2025-08" db="UniProtKB">
        <authorList>
            <consortium name="RefSeq"/>
        </authorList>
    </citation>
    <scope>IDENTIFICATION</scope>
    <source>
        <tissue evidence="4">Muscle</tissue>
    </source>
</reference>
<proteinExistence type="predicted"/>
<evidence type="ECO:0000256" key="1">
    <source>
        <dbReference type="SAM" id="MobiDB-lite"/>
    </source>
</evidence>
<evidence type="ECO:0000313" key="3">
    <source>
        <dbReference type="Proteomes" id="UP000694941"/>
    </source>
</evidence>
<protein>
    <submittedName>
        <fullName evidence="4">Uncharacterized protein LOC106457059</fullName>
    </submittedName>
</protein>
<dbReference type="GeneID" id="106457059"/>
<accession>A0ABM1S5K4</accession>
<evidence type="ECO:0000313" key="4">
    <source>
        <dbReference type="RefSeq" id="XP_022238909.1"/>
    </source>
</evidence>
<organism evidence="3 4">
    <name type="scientific">Limulus polyphemus</name>
    <name type="common">Atlantic horseshoe crab</name>
    <dbReference type="NCBI Taxonomy" id="6850"/>
    <lineage>
        <taxon>Eukaryota</taxon>
        <taxon>Metazoa</taxon>
        <taxon>Ecdysozoa</taxon>
        <taxon>Arthropoda</taxon>
        <taxon>Chelicerata</taxon>
        <taxon>Merostomata</taxon>
        <taxon>Xiphosura</taxon>
        <taxon>Limulidae</taxon>
        <taxon>Limulus</taxon>
    </lineage>
</organism>
<dbReference type="Proteomes" id="UP000694941">
    <property type="component" value="Unplaced"/>
</dbReference>
<dbReference type="PROSITE" id="PS51034">
    <property type="entry name" value="ZP_2"/>
    <property type="match status" value="1"/>
</dbReference>
<evidence type="ECO:0000259" key="2">
    <source>
        <dbReference type="PROSITE" id="PS51034"/>
    </source>
</evidence>
<dbReference type="RefSeq" id="XP_022238909.1">
    <property type="nucleotide sequence ID" value="XM_022383201.1"/>
</dbReference>
<feature type="region of interest" description="Disordered" evidence="1">
    <location>
        <begin position="1"/>
        <end position="22"/>
    </location>
</feature>
<dbReference type="PANTHER" id="PTHR47327">
    <property type="entry name" value="FI18240P1-RELATED"/>
    <property type="match status" value="1"/>
</dbReference>
<dbReference type="InterPro" id="IPR001507">
    <property type="entry name" value="ZP_dom"/>
</dbReference>
<sequence length="404" mass="46008">MDNKGIWTKLGSPGPSRKRPECLSKVRGTGQTLNNRVYEHRKELKNLHQIQLNSFRLTEHKTDYFHNTDSTEEINPESVLYLDKLKSYPGCQPEVKNGRAVFRLPLDNFYACGTVRVLNKLTGQKIFYHRVIVEHPLEPKEVILAKCVLPAEKHTVLAQNRTRRNILPPNFIEPDYVNITRYIEQRAPVPYLSLFLKQNGRVLDTTYNVQPGTPLEMVIFLDDKSAGVYGLLASYLKVTDNSPRNEEVIIMNGCSIDPYIFGNFQTRDGDTLTARFKAFKFPQSNYVLFVGTVNVCIDKCQGVPCGDDQYGYGRKRRSIPAKLPDDPNKVFEVEMSTFLKIEYEEDHFKLNQGNLAGNYDEDASSLTKTNYLPYTEDKTGGAATIWPQLVLVQLVLFVASSFVC</sequence>
<feature type="domain" description="ZP" evidence="2">
    <location>
        <begin position="49"/>
        <end position="312"/>
    </location>
</feature>